<dbReference type="InterPro" id="IPR040758">
    <property type="entry name" value="PrmC_N"/>
</dbReference>
<evidence type="ECO:0000313" key="6">
    <source>
        <dbReference type="EMBL" id="OGB73478.1"/>
    </source>
</evidence>
<keyword evidence="3" id="KW-0949">S-adenosyl-L-methionine</keyword>
<dbReference type="InterPro" id="IPR004556">
    <property type="entry name" value="HemK-like"/>
</dbReference>
<dbReference type="InterPro" id="IPR029063">
    <property type="entry name" value="SAM-dependent_MTases_sf"/>
</dbReference>
<reference evidence="6 7" key="1">
    <citation type="journal article" date="2016" name="Nat. Commun.">
        <title>Thousands of microbial genomes shed light on interconnected biogeochemical processes in an aquifer system.</title>
        <authorList>
            <person name="Anantharaman K."/>
            <person name="Brown C.T."/>
            <person name="Hug L.A."/>
            <person name="Sharon I."/>
            <person name="Castelle C.J."/>
            <person name="Probst A.J."/>
            <person name="Thomas B.C."/>
            <person name="Singh A."/>
            <person name="Wilkins M.J."/>
            <person name="Karaoz U."/>
            <person name="Brodie E.L."/>
            <person name="Williams K.H."/>
            <person name="Hubbard S.S."/>
            <person name="Banfield J.F."/>
        </authorList>
    </citation>
    <scope>NUCLEOTIDE SEQUENCE [LARGE SCALE GENOMIC DNA]</scope>
</reference>
<gene>
    <name evidence="6" type="ORF">A3K51_01295</name>
</gene>
<dbReference type="InterPro" id="IPR050320">
    <property type="entry name" value="N5-glutamine_MTase"/>
</dbReference>
<dbReference type="GO" id="GO:0032259">
    <property type="term" value="P:methylation"/>
    <property type="evidence" value="ECO:0007669"/>
    <property type="project" value="UniProtKB-KW"/>
</dbReference>
<keyword evidence="2" id="KW-0808">Transferase</keyword>
<dbReference type="GO" id="GO:0008276">
    <property type="term" value="F:protein methyltransferase activity"/>
    <property type="evidence" value="ECO:0007669"/>
    <property type="project" value="InterPro"/>
</dbReference>
<dbReference type="SUPFAM" id="SSF53335">
    <property type="entry name" value="S-adenosyl-L-methionine-dependent methyltransferases"/>
    <property type="match status" value="1"/>
</dbReference>
<dbReference type="PANTHER" id="PTHR18895:SF74">
    <property type="entry name" value="MTRF1L RELEASE FACTOR GLUTAMINE METHYLTRANSFERASE"/>
    <property type="match status" value="1"/>
</dbReference>
<comment type="caution">
    <text evidence="6">The sequence shown here is derived from an EMBL/GenBank/DDBJ whole genome shotgun (WGS) entry which is preliminary data.</text>
</comment>
<proteinExistence type="predicted"/>
<evidence type="ECO:0000256" key="1">
    <source>
        <dbReference type="ARBA" id="ARBA00022603"/>
    </source>
</evidence>
<organism evidence="6 7">
    <name type="scientific">candidate division Kazan bacterium RIFCSPLOWO2_01_FULL_45_19</name>
    <dbReference type="NCBI Taxonomy" id="1798538"/>
    <lineage>
        <taxon>Bacteria</taxon>
        <taxon>Bacteria division Kazan-3B-28</taxon>
    </lineage>
</organism>
<evidence type="ECO:0000256" key="3">
    <source>
        <dbReference type="ARBA" id="ARBA00022691"/>
    </source>
</evidence>
<evidence type="ECO:0008006" key="8">
    <source>
        <dbReference type="Google" id="ProtNLM"/>
    </source>
</evidence>
<evidence type="ECO:0000256" key="2">
    <source>
        <dbReference type="ARBA" id="ARBA00022679"/>
    </source>
</evidence>
<dbReference type="Proteomes" id="UP000178085">
    <property type="component" value="Unassembled WGS sequence"/>
</dbReference>
<dbReference type="InterPro" id="IPR041698">
    <property type="entry name" value="Methyltransf_25"/>
</dbReference>
<dbReference type="Gene3D" id="1.10.8.10">
    <property type="entry name" value="DNA helicase RuvA subunit, C-terminal domain"/>
    <property type="match status" value="1"/>
</dbReference>
<protein>
    <recommendedName>
        <fullName evidence="8">Peptide chain release factor N(5)-glutamine methyltransferase</fullName>
    </recommendedName>
</protein>
<feature type="domain" description="Release factor glutamine methyltransferase N-terminal" evidence="5">
    <location>
        <begin position="6"/>
        <end position="73"/>
    </location>
</feature>
<dbReference type="CDD" id="cd02440">
    <property type="entry name" value="AdoMet_MTases"/>
    <property type="match status" value="1"/>
</dbReference>
<dbReference type="Pfam" id="PF13649">
    <property type="entry name" value="Methyltransf_25"/>
    <property type="match status" value="1"/>
</dbReference>
<keyword evidence="1" id="KW-0489">Methyltransferase</keyword>
<dbReference type="Gene3D" id="3.40.50.150">
    <property type="entry name" value="Vaccinia Virus protein VP39"/>
    <property type="match status" value="1"/>
</dbReference>
<sequence length="275" mass="30929">MKIKTALNWATKQLPASSTPRLDAEVLLAHILGVSKTDLYINSEQRLSPIVEVRYRWLIARRHSGVPVAYLTGQKEFFGLNFIVNRQVLIPRPETETIVRRTIELIERHNLSVVHEVGTGSGNIAVALTKNLPTLRVVASDISETALKVARRNAIQYGVDDRIEFICANLGEHIPSVDLVVANLPYVPTDYYPTREVFHEPSMAVFVPDDGLGLYRQFFLNTKFRFAVVELGPWQMDILVPWLKTNFPGTTIAPVKDDSGYVCGLEITKKVMSNE</sequence>
<dbReference type="Pfam" id="PF17827">
    <property type="entry name" value="PrmC_N"/>
    <property type="match status" value="1"/>
</dbReference>
<dbReference type="EMBL" id="METD01000001">
    <property type="protein sequence ID" value="OGB73478.1"/>
    <property type="molecule type" value="Genomic_DNA"/>
</dbReference>
<dbReference type="AlphaFoldDB" id="A0A1F4NQB7"/>
<evidence type="ECO:0000259" key="5">
    <source>
        <dbReference type="Pfam" id="PF17827"/>
    </source>
</evidence>
<name>A0A1F4NQB7_UNCK3</name>
<feature type="domain" description="Methyltransferase" evidence="4">
    <location>
        <begin position="114"/>
        <end position="189"/>
    </location>
</feature>
<dbReference type="NCBIfam" id="TIGR00536">
    <property type="entry name" value="hemK_fam"/>
    <property type="match status" value="1"/>
</dbReference>
<evidence type="ECO:0000313" key="7">
    <source>
        <dbReference type="Proteomes" id="UP000178085"/>
    </source>
</evidence>
<accession>A0A1F4NQB7</accession>
<evidence type="ECO:0000259" key="4">
    <source>
        <dbReference type="Pfam" id="PF13649"/>
    </source>
</evidence>
<dbReference type="PANTHER" id="PTHR18895">
    <property type="entry name" value="HEMK METHYLTRANSFERASE"/>
    <property type="match status" value="1"/>
</dbReference>